<dbReference type="EMBL" id="AUZY01008594">
    <property type="protein sequence ID" value="EQD45411.1"/>
    <property type="molecule type" value="Genomic_DNA"/>
</dbReference>
<comment type="caution">
    <text evidence="1">The sequence shown here is derived from an EMBL/GenBank/DDBJ whole genome shotgun (WGS) entry which is preliminary data.</text>
</comment>
<evidence type="ECO:0000313" key="1">
    <source>
        <dbReference type="EMBL" id="EQD45411.1"/>
    </source>
</evidence>
<organism evidence="1">
    <name type="scientific">mine drainage metagenome</name>
    <dbReference type="NCBI Taxonomy" id="410659"/>
    <lineage>
        <taxon>unclassified sequences</taxon>
        <taxon>metagenomes</taxon>
        <taxon>ecological metagenomes</taxon>
    </lineage>
</organism>
<reference evidence="1" key="1">
    <citation type="submission" date="2013-08" db="EMBL/GenBank/DDBJ databases">
        <authorList>
            <person name="Mendez C."/>
            <person name="Richter M."/>
            <person name="Ferrer M."/>
            <person name="Sanchez J."/>
        </authorList>
    </citation>
    <scope>NUCLEOTIDE SEQUENCE</scope>
</reference>
<proteinExistence type="predicted"/>
<dbReference type="InterPro" id="IPR010430">
    <property type="entry name" value="DUF1028"/>
</dbReference>
<dbReference type="Gene3D" id="3.60.20.10">
    <property type="entry name" value="Glutamine Phosphoribosylpyrophosphate, subunit 1, domain 1"/>
    <property type="match status" value="1"/>
</dbReference>
<accession>T0ZBN1</accession>
<name>T0ZBN1_9ZZZZ</name>
<protein>
    <submittedName>
        <fullName evidence="1">Protein containing DUF1028</fullName>
    </submittedName>
</protein>
<dbReference type="InterPro" id="IPR029055">
    <property type="entry name" value="Ntn_hydrolases_N"/>
</dbReference>
<dbReference type="AlphaFoldDB" id="T0ZBN1"/>
<gene>
    <name evidence="1" type="ORF">B1B_13067</name>
</gene>
<reference evidence="1" key="2">
    <citation type="journal article" date="2014" name="ISME J.">
        <title>Microbial stratification in low pH oxic and suboxic macroscopic growths along an acid mine drainage.</title>
        <authorList>
            <person name="Mendez-Garcia C."/>
            <person name="Mesa V."/>
            <person name="Sprenger R.R."/>
            <person name="Richter M."/>
            <person name="Diez M.S."/>
            <person name="Solano J."/>
            <person name="Bargiela R."/>
            <person name="Golyshina O.V."/>
            <person name="Manteca A."/>
            <person name="Ramos J.L."/>
            <person name="Gallego J.R."/>
            <person name="Llorente I."/>
            <person name="Martins Dos Santos V.A."/>
            <person name="Jensen O.N."/>
            <person name="Pelaez A.I."/>
            <person name="Sanchez J."/>
            <person name="Ferrer M."/>
        </authorList>
    </citation>
    <scope>NUCLEOTIDE SEQUENCE</scope>
</reference>
<dbReference type="PANTHER" id="PTHR39328:SF1">
    <property type="entry name" value="BLL2871 PROTEIN"/>
    <property type="match status" value="1"/>
</dbReference>
<dbReference type="PANTHER" id="PTHR39328">
    <property type="entry name" value="BLL2871 PROTEIN"/>
    <property type="match status" value="1"/>
</dbReference>
<dbReference type="Pfam" id="PF06267">
    <property type="entry name" value="DUF1028"/>
    <property type="match status" value="1"/>
</dbReference>
<feature type="non-terminal residue" evidence="1">
    <location>
        <position position="90"/>
    </location>
</feature>
<sequence>MSAPSPAHRIATFSIAATDGRDWGVAVASKFLAVGSAVPAAAAAVGAVATQAMANTSYRGRGLDLLAEGRTASEVVDILTAADPQREHRQ</sequence>
<dbReference type="SUPFAM" id="SSF56235">
    <property type="entry name" value="N-terminal nucleophile aminohydrolases (Ntn hydrolases)"/>
    <property type="match status" value="1"/>
</dbReference>